<organism evidence="3 5">
    <name type="scientific">Bursaphelenchus xylophilus</name>
    <name type="common">Pinewood nematode worm</name>
    <name type="synonym">Aphelenchoides xylophilus</name>
    <dbReference type="NCBI Taxonomy" id="6326"/>
    <lineage>
        <taxon>Eukaryota</taxon>
        <taxon>Metazoa</taxon>
        <taxon>Ecdysozoa</taxon>
        <taxon>Nematoda</taxon>
        <taxon>Chromadorea</taxon>
        <taxon>Rhabditida</taxon>
        <taxon>Tylenchina</taxon>
        <taxon>Tylenchomorpha</taxon>
        <taxon>Aphelenchoidea</taxon>
        <taxon>Aphelenchoididae</taxon>
        <taxon>Bursaphelenchus</taxon>
    </lineage>
</organism>
<dbReference type="WBParaSite" id="BXY_1557200.1">
    <property type="protein sequence ID" value="BXY_1557200.1"/>
    <property type="gene ID" value="BXY_1557200"/>
</dbReference>
<dbReference type="Proteomes" id="UP000095284">
    <property type="component" value="Unplaced"/>
</dbReference>
<gene>
    <name evidence="1" type="ORF">BXYJ_LOCUS7609</name>
</gene>
<accession>A0A1I7SRA8</accession>
<dbReference type="Gene3D" id="2.40.70.10">
    <property type="entry name" value="Acid Proteases"/>
    <property type="match status" value="1"/>
</dbReference>
<dbReference type="AlphaFoldDB" id="A0A1I7SRA8"/>
<keyword evidence="4" id="KW-1185">Reference proteome</keyword>
<proteinExistence type="predicted"/>
<name>A0A1I7SRA8_BURXY</name>
<dbReference type="SMR" id="A0A1I7SRA8"/>
<dbReference type="InterPro" id="IPR021109">
    <property type="entry name" value="Peptidase_aspartic_dom_sf"/>
</dbReference>
<evidence type="ECO:0000313" key="5">
    <source>
        <dbReference type="WBParaSite" id="BXY_1557200.1"/>
    </source>
</evidence>
<reference evidence="5" key="1">
    <citation type="submission" date="2016-11" db="UniProtKB">
        <authorList>
            <consortium name="WormBaseParasite"/>
        </authorList>
    </citation>
    <scope>IDENTIFICATION</scope>
</reference>
<dbReference type="EMBL" id="CAJFCV020000003">
    <property type="protein sequence ID" value="CAG9111058.1"/>
    <property type="molecule type" value="Genomic_DNA"/>
</dbReference>
<reference evidence="2" key="2">
    <citation type="submission" date="2020-08" db="EMBL/GenBank/DDBJ databases">
        <authorList>
            <person name="Kikuchi T."/>
        </authorList>
    </citation>
    <scope>NUCLEOTIDE SEQUENCE</scope>
    <source>
        <strain evidence="1">Ka4C1</strain>
    </source>
</reference>
<dbReference type="SUPFAM" id="SSF50630">
    <property type="entry name" value="Acid proteases"/>
    <property type="match status" value="1"/>
</dbReference>
<protein>
    <submittedName>
        <fullName evidence="1">(pine wood nematode) hypothetical protein</fullName>
    </submittedName>
</protein>
<evidence type="ECO:0000313" key="2">
    <source>
        <dbReference type="EMBL" id="CAG9111058.1"/>
    </source>
</evidence>
<sequence length="329" mass="37382">MHADYSPVLILLLLDYAISAFIKLGVTDLGFAQYCTMLRFGTDRKRQQLDVSLNTPEISVLDADCNNTYGKCQKFCQNDEFCHLFCSPMCCINPETRSKQCAGNRASDYMHNSTSFKVLNEYWTSAEDHASGIWVEDEVHVGDVDPEVETSAGKITFALKVVNSLYLDPDAIRRGDLGFGRHPTKRSIVQVIYDKGIIDRPVLTIAYHLRYSPYYILGEHSESYCGAEKHKVQALGNREWMFDAISATFLNFKSHRRKFRMILSSDGVIVNVSYFLLPPSNKTVFPASAVDPNPDGVEWIVGRMIYLNYCAFFDYDENSISFSKLTPDW</sequence>
<dbReference type="Proteomes" id="UP000659654">
    <property type="component" value="Unassembled WGS sequence"/>
</dbReference>
<evidence type="ECO:0000313" key="4">
    <source>
        <dbReference type="Proteomes" id="UP000659654"/>
    </source>
</evidence>
<dbReference type="EMBL" id="CAJFDI010000003">
    <property type="protein sequence ID" value="CAD5222699.1"/>
    <property type="molecule type" value="Genomic_DNA"/>
</dbReference>
<evidence type="ECO:0000313" key="3">
    <source>
        <dbReference type="Proteomes" id="UP000095284"/>
    </source>
</evidence>
<evidence type="ECO:0000313" key="1">
    <source>
        <dbReference type="EMBL" id="CAD5222699.1"/>
    </source>
</evidence>
<dbReference type="Proteomes" id="UP000582659">
    <property type="component" value="Unassembled WGS sequence"/>
</dbReference>